<dbReference type="RefSeq" id="XP_074206054.1">
    <property type="nucleotide sequence ID" value="XM_074349953.1"/>
</dbReference>
<protein>
    <submittedName>
        <fullName evidence="2">Uncharacterized protein LOC123612915</fullName>
    </submittedName>
</protein>
<keyword evidence="1" id="KW-1185">Reference proteome</keyword>
<proteinExistence type="predicted"/>
<gene>
    <name evidence="2" type="primary">LOC123612915</name>
</gene>
<evidence type="ECO:0000313" key="2">
    <source>
        <dbReference type="RefSeq" id="XP_074206054.1"/>
    </source>
</evidence>
<name>A0AC58P7P3_CAMBA</name>
<accession>A0AC58P7P3</accession>
<sequence length="323" mass="37025">MKKRLAKFVSWVGFSTHQRERRNHENPMPGYPVRKLELNKFHKAAYFGDLDTVEVLLICKENVIDRRDRKNRTALHLACTTGQSAVVALLTEWHCDLNARDKEGKTALIKAVQCQKEVCVTVLLEHGADPNLEDNCQNTALHYTILAGNMSVATKLLHYNANIEATDKYNFTPLLLAIRENKEEMVKILIENGANVHAVDKLQRSALMLAVYHDSADIVKLLLEKHVNACSRDLQGWSPEQYARFNGFKHLYQLIVDYRDGKIPNTPPQNSDLGQSSGEFTFFAYWNRNYPRKVAIVRQGQRRRNGCRVGNQQWQVQGFTEEC</sequence>
<reference evidence="2" key="1">
    <citation type="submission" date="2025-08" db="UniProtKB">
        <authorList>
            <consortium name="RefSeq"/>
        </authorList>
    </citation>
    <scope>IDENTIFICATION</scope>
    <source>
        <tissue evidence="2">Blood</tissue>
    </source>
</reference>
<dbReference type="Proteomes" id="UP001732780">
    <property type="component" value="Chromosome 21"/>
</dbReference>
<organism evidence="1 2">
    <name type="scientific">Camelus bactrianus</name>
    <name type="common">Bactrian camel</name>
    <dbReference type="NCBI Taxonomy" id="9837"/>
    <lineage>
        <taxon>Eukaryota</taxon>
        <taxon>Metazoa</taxon>
        <taxon>Chordata</taxon>
        <taxon>Craniata</taxon>
        <taxon>Vertebrata</taxon>
        <taxon>Euteleostomi</taxon>
        <taxon>Mammalia</taxon>
        <taxon>Eutheria</taxon>
        <taxon>Laurasiatheria</taxon>
        <taxon>Artiodactyla</taxon>
        <taxon>Tylopoda</taxon>
        <taxon>Camelidae</taxon>
        <taxon>Camelus</taxon>
    </lineage>
</organism>
<evidence type="ECO:0000313" key="1">
    <source>
        <dbReference type="Proteomes" id="UP001732780"/>
    </source>
</evidence>